<dbReference type="InterPro" id="IPR021104">
    <property type="entry name" value="KfrA_DNA-bd_N"/>
</dbReference>
<dbReference type="Proteomes" id="UP000447355">
    <property type="component" value="Unassembled WGS sequence"/>
</dbReference>
<feature type="coiled-coil region" evidence="1">
    <location>
        <begin position="81"/>
        <end position="246"/>
    </location>
</feature>
<sequence>MPRAGILYSQVANAAAALAAAGANPTVDNVRAALGDTGSKSTIGPMLKQWKAEHQGEAVAASTGLPADLLQAVKAVHQRIEAAAQAQVEQLRAEHEQARQEATLQLEAERAAGRQLRAEREALTTELASVKAALAHERDERQHAAVAIAALQAEQAGLTKRLADRAGEVEQLADQLEKARDQFENYREKAAELRQADRQAADARATAKEGELAVLRGQLQERAESLAALRTDKHHLQARLDDAIAAGAEAQAEAARTRTERDHAAAALARAESALREAAEHAELVGRQLGEVKQELAERQGELKRVERDLHKMQNLVDQLNQDALNAKQERHRLEQMLRETGTGD</sequence>
<feature type="domain" description="KfrA N-terminal DNA-binding" evidence="2">
    <location>
        <begin position="8"/>
        <end position="119"/>
    </location>
</feature>
<protein>
    <recommendedName>
        <fullName evidence="2">KfrA N-terminal DNA-binding domain-containing protein</fullName>
    </recommendedName>
</protein>
<evidence type="ECO:0000259" key="2">
    <source>
        <dbReference type="Pfam" id="PF11740"/>
    </source>
</evidence>
<name>A0A845GH27_9BURK</name>
<feature type="coiled-coil region" evidence="1">
    <location>
        <begin position="289"/>
        <end position="337"/>
    </location>
</feature>
<evidence type="ECO:0000313" key="4">
    <source>
        <dbReference type="Proteomes" id="UP000447355"/>
    </source>
</evidence>
<dbReference type="Pfam" id="PF11740">
    <property type="entry name" value="KfrA_N"/>
    <property type="match status" value="1"/>
</dbReference>
<reference evidence="3" key="1">
    <citation type="submission" date="2019-12" db="EMBL/GenBank/DDBJ databases">
        <title>Novel species isolated from a subtropical stream in China.</title>
        <authorList>
            <person name="Lu H."/>
        </authorList>
    </citation>
    <scope>NUCLEOTIDE SEQUENCE [LARGE SCALE GENOMIC DNA]</scope>
    <source>
        <strain evidence="3">FT81W</strain>
    </source>
</reference>
<evidence type="ECO:0000256" key="1">
    <source>
        <dbReference type="SAM" id="Coils"/>
    </source>
</evidence>
<accession>A0A845GH27</accession>
<dbReference type="EMBL" id="WWCX01000001">
    <property type="protein sequence ID" value="MYM92820.1"/>
    <property type="molecule type" value="Genomic_DNA"/>
</dbReference>
<dbReference type="RefSeq" id="WP_161082074.1">
    <property type="nucleotide sequence ID" value="NZ_WWCX01000001.1"/>
</dbReference>
<evidence type="ECO:0000313" key="3">
    <source>
        <dbReference type="EMBL" id="MYM92820.1"/>
    </source>
</evidence>
<comment type="caution">
    <text evidence="3">The sequence shown here is derived from an EMBL/GenBank/DDBJ whole genome shotgun (WGS) entry which is preliminary data.</text>
</comment>
<organism evidence="3 4">
    <name type="scientific">Duganella vulcania</name>
    <dbReference type="NCBI Taxonomy" id="2692166"/>
    <lineage>
        <taxon>Bacteria</taxon>
        <taxon>Pseudomonadati</taxon>
        <taxon>Pseudomonadota</taxon>
        <taxon>Betaproteobacteria</taxon>
        <taxon>Burkholderiales</taxon>
        <taxon>Oxalobacteraceae</taxon>
        <taxon>Telluria group</taxon>
        <taxon>Duganella</taxon>
    </lineage>
</organism>
<keyword evidence="1" id="KW-0175">Coiled coil</keyword>
<gene>
    <name evidence="3" type="ORF">GTP90_02960</name>
</gene>
<dbReference type="AlphaFoldDB" id="A0A845GH27"/>
<proteinExistence type="predicted"/>